<proteinExistence type="predicted"/>
<sequence length="283" mass="29154">MAANLARAGFRVVAGDVDAARSRDFAAEFADAAAADGPASFREVDALVTMLPNGKVVRQALLDGGIADVLRPGTVVIEASSSDPFDTQGLGRDLSAKGILLVDSPVSGGMAKALDATLSIMLGADDEAAAERAVPVLKAMSARIFRTGGLGTGHAMKALNNFVLGAGFVAAAEALVAGGKFGLDPKVMVDVLNASSGRNVSTETTMVTEILPRRFAANFTLALFSKDVGIASSLSENLGIDSPLCRTVFERLADAGAALGWQADYTTALQLWESRAGIELPAR</sequence>
<dbReference type="Pfam" id="PF03446">
    <property type="entry name" value="NAD_binding_2"/>
    <property type="match status" value="1"/>
</dbReference>
<evidence type="ECO:0000259" key="3">
    <source>
        <dbReference type="Pfam" id="PF03446"/>
    </source>
</evidence>
<dbReference type="Pfam" id="PF14833">
    <property type="entry name" value="NAD_binding_11"/>
    <property type="match status" value="1"/>
</dbReference>
<dbReference type="PIRSF" id="PIRSF000103">
    <property type="entry name" value="HIBADH"/>
    <property type="match status" value="1"/>
</dbReference>
<reference evidence="5 6" key="1">
    <citation type="submission" date="2023-07" db="EMBL/GenBank/DDBJ databases">
        <title>Genomic Encyclopedia of Type Strains, Phase IV (KMG-IV): sequencing the most valuable type-strain genomes for metagenomic binning, comparative biology and taxonomic classification.</title>
        <authorList>
            <person name="Goeker M."/>
        </authorList>
    </citation>
    <scope>NUCLEOTIDE SEQUENCE [LARGE SCALE GENOMIC DNA]</scope>
    <source>
        <strain evidence="5 6">DSM 19619</strain>
    </source>
</reference>
<gene>
    <name evidence="5" type="ORF">QO011_008372</name>
</gene>
<dbReference type="InterPro" id="IPR036291">
    <property type="entry name" value="NAD(P)-bd_dom_sf"/>
</dbReference>
<evidence type="ECO:0000256" key="1">
    <source>
        <dbReference type="ARBA" id="ARBA00023002"/>
    </source>
</evidence>
<accession>A0ABU0JM24</accession>
<keyword evidence="2" id="KW-0520">NAD</keyword>
<dbReference type="SUPFAM" id="SSF48179">
    <property type="entry name" value="6-phosphogluconate dehydrogenase C-terminal domain-like"/>
    <property type="match status" value="1"/>
</dbReference>
<comment type="caution">
    <text evidence="5">The sequence shown here is derived from an EMBL/GenBank/DDBJ whole genome shotgun (WGS) entry which is preliminary data.</text>
</comment>
<dbReference type="EC" id="1.1.1.31" evidence="5"/>
<dbReference type="SUPFAM" id="SSF51735">
    <property type="entry name" value="NAD(P)-binding Rossmann-fold domains"/>
    <property type="match status" value="1"/>
</dbReference>
<dbReference type="InterPro" id="IPR006115">
    <property type="entry name" value="6PGDH_NADP-bd"/>
</dbReference>
<name>A0ABU0JM24_9HYPH</name>
<dbReference type="InterPro" id="IPR029154">
    <property type="entry name" value="HIBADH-like_NADP-bd"/>
</dbReference>
<keyword evidence="1 5" id="KW-0560">Oxidoreductase</keyword>
<keyword evidence="6" id="KW-1185">Reference proteome</keyword>
<dbReference type="InterPro" id="IPR008927">
    <property type="entry name" value="6-PGluconate_DH-like_C_sf"/>
</dbReference>
<dbReference type="EMBL" id="JAUSVX010000033">
    <property type="protein sequence ID" value="MDQ0475329.1"/>
    <property type="molecule type" value="Genomic_DNA"/>
</dbReference>
<feature type="domain" description="6-phosphogluconate dehydrogenase NADP-binding" evidence="3">
    <location>
        <begin position="1"/>
        <end position="148"/>
    </location>
</feature>
<dbReference type="Gene3D" id="1.10.1040.10">
    <property type="entry name" value="N-(1-d-carboxylethyl)-l-norvaline Dehydrogenase, domain 2"/>
    <property type="match status" value="1"/>
</dbReference>
<dbReference type="PANTHER" id="PTHR43060:SF15">
    <property type="entry name" value="3-HYDROXYISOBUTYRATE DEHYDROGENASE-LIKE 1, MITOCHONDRIAL-RELATED"/>
    <property type="match status" value="1"/>
</dbReference>
<dbReference type="Proteomes" id="UP001242480">
    <property type="component" value="Unassembled WGS sequence"/>
</dbReference>
<dbReference type="InterPro" id="IPR015815">
    <property type="entry name" value="HIBADH-related"/>
</dbReference>
<dbReference type="PANTHER" id="PTHR43060">
    <property type="entry name" value="3-HYDROXYISOBUTYRATE DEHYDROGENASE-LIKE 1, MITOCHONDRIAL-RELATED"/>
    <property type="match status" value="1"/>
</dbReference>
<organism evidence="5 6">
    <name type="scientific">Labrys wisconsinensis</name>
    <dbReference type="NCBI Taxonomy" id="425677"/>
    <lineage>
        <taxon>Bacteria</taxon>
        <taxon>Pseudomonadati</taxon>
        <taxon>Pseudomonadota</taxon>
        <taxon>Alphaproteobacteria</taxon>
        <taxon>Hyphomicrobiales</taxon>
        <taxon>Xanthobacteraceae</taxon>
        <taxon>Labrys</taxon>
    </lineage>
</organism>
<evidence type="ECO:0000259" key="4">
    <source>
        <dbReference type="Pfam" id="PF14833"/>
    </source>
</evidence>
<dbReference type="InterPro" id="IPR013328">
    <property type="entry name" value="6PGD_dom2"/>
</dbReference>
<evidence type="ECO:0000313" key="6">
    <source>
        <dbReference type="Proteomes" id="UP001242480"/>
    </source>
</evidence>
<feature type="domain" description="3-hydroxyisobutyrate dehydrogenase-like NAD-binding" evidence="4">
    <location>
        <begin position="151"/>
        <end position="271"/>
    </location>
</feature>
<dbReference type="GO" id="GO:0008442">
    <property type="term" value="F:3-hydroxyisobutyrate dehydrogenase activity"/>
    <property type="evidence" value="ECO:0007669"/>
    <property type="project" value="UniProtKB-EC"/>
</dbReference>
<dbReference type="Gene3D" id="3.40.50.720">
    <property type="entry name" value="NAD(P)-binding Rossmann-like Domain"/>
    <property type="match status" value="1"/>
</dbReference>
<evidence type="ECO:0000313" key="5">
    <source>
        <dbReference type="EMBL" id="MDQ0475329.1"/>
    </source>
</evidence>
<evidence type="ECO:0000256" key="2">
    <source>
        <dbReference type="ARBA" id="ARBA00023027"/>
    </source>
</evidence>
<protein>
    <submittedName>
        <fullName evidence="5">3-hydroxyisobutyrate dehydrogenase</fullName>
        <ecNumber evidence="5">1.1.1.31</ecNumber>
    </submittedName>
</protein>